<feature type="region of interest" description="Disordered" evidence="9">
    <location>
        <begin position="79"/>
        <end position="99"/>
    </location>
</feature>
<dbReference type="FunFam" id="2.60.40.150:FF:000363">
    <property type="entry name" value="Multiple C2 domains, transmembrane 2a"/>
    <property type="match status" value="1"/>
</dbReference>
<dbReference type="STRING" id="30732.ENSOMEP00000004944"/>
<dbReference type="PANTHER" id="PTHR45911">
    <property type="entry name" value="C2 DOMAIN-CONTAINING PROTEIN"/>
    <property type="match status" value="1"/>
</dbReference>
<evidence type="ECO:0000256" key="6">
    <source>
        <dbReference type="ARBA" id="ARBA00022837"/>
    </source>
</evidence>
<evidence type="ECO:0000313" key="12">
    <source>
        <dbReference type="Ensembl" id="ENSOMEP00000004944.1"/>
    </source>
</evidence>
<dbReference type="PANTHER" id="PTHR45911:SF9">
    <property type="entry name" value="MULTIPLE C2 AND TRANSMEMBRANE DOMAIN-CONTAINING PROTEIN 2"/>
    <property type="match status" value="1"/>
</dbReference>
<feature type="region of interest" description="Disordered" evidence="9">
    <location>
        <begin position="21"/>
        <end position="42"/>
    </location>
</feature>
<dbReference type="RefSeq" id="XP_024137193.1">
    <property type="nucleotide sequence ID" value="XM_024281425.2"/>
</dbReference>
<dbReference type="InterPro" id="IPR035892">
    <property type="entry name" value="C2_domain_sf"/>
</dbReference>
<dbReference type="PROSITE" id="PS50004">
    <property type="entry name" value="C2"/>
    <property type="match status" value="3"/>
</dbReference>
<reference evidence="12" key="1">
    <citation type="submission" date="2025-08" db="UniProtKB">
        <authorList>
            <consortium name="Ensembl"/>
        </authorList>
    </citation>
    <scope>IDENTIFICATION</scope>
</reference>
<dbReference type="OMA" id="KTTNPMW"/>
<keyword evidence="4" id="KW-0479">Metal-binding</keyword>
<dbReference type="GeneTree" id="ENSGT00940000156291"/>
<dbReference type="FunFam" id="2.60.40.150:FF:000019">
    <property type="entry name" value="Multiple C2 and transmembrane domain-containing protein 2 isoform 1"/>
    <property type="match status" value="1"/>
</dbReference>
<dbReference type="GO" id="GO:0005509">
    <property type="term" value="F:calcium ion binding"/>
    <property type="evidence" value="ECO:0007669"/>
    <property type="project" value="TreeGrafter"/>
</dbReference>
<feature type="domain" description="C2" evidence="11">
    <location>
        <begin position="332"/>
        <end position="448"/>
    </location>
</feature>
<evidence type="ECO:0000256" key="10">
    <source>
        <dbReference type="SAM" id="Phobius"/>
    </source>
</evidence>
<keyword evidence="7 10" id="KW-1133">Transmembrane helix</keyword>
<dbReference type="SUPFAM" id="SSF49562">
    <property type="entry name" value="C2 domain (Calcium/lipid-binding domain, CaLB)"/>
    <property type="match status" value="3"/>
</dbReference>
<organism evidence="12 13">
    <name type="scientific">Oryzias melastigma</name>
    <name type="common">Marine medaka</name>
    <dbReference type="NCBI Taxonomy" id="30732"/>
    <lineage>
        <taxon>Eukaryota</taxon>
        <taxon>Metazoa</taxon>
        <taxon>Chordata</taxon>
        <taxon>Craniata</taxon>
        <taxon>Vertebrata</taxon>
        <taxon>Euteleostomi</taxon>
        <taxon>Actinopterygii</taxon>
        <taxon>Neopterygii</taxon>
        <taxon>Teleostei</taxon>
        <taxon>Neoteleostei</taxon>
        <taxon>Acanthomorphata</taxon>
        <taxon>Ovalentaria</taxon>
        <taxon>Atherinomorphae</taxon>
        <taxon>Beloniformes</taxon>
        <taxon>Adrianichthyidae</taxon>
        <taxon>Oryziinae</taxon>
        <taxon>Oryzias</taxon>
    </lineage>
</organism>
<proteinExistence type="inferred from homology"/>
<dbReference type="Pfam" id="PF00168">
    <property type="entry name" value="C2"/>
    <property type="match status" value="3"/>
</dbReference>
<accession>A0A3B3BID1</accession>
<dbReference type="Proteomes" id="UP000261560">
    <property type="component" value="Unplaced"/>
</dbReference>
<evidence type="ECO:0000256" key="8">
    <source>
        <dbReference type="ARBA" id="ARBA00023136"/>
    </source>
</evidence>
<dbReference type="InterPro" id="IPR013583">
    <property type="entry name" value="MCTP_C"/>
</dbReference>
<protein>
    <submittedName>
        <fullName evidence="12">Multiple C2 domains, transmembrane 2a</fullName>
    </submittedName>
</protein>
<evidence type="ECO:0000259" key="11">
    <source>
        <dbReference type="PROSITE" id="PS50004"/>
    </source>
</evidence>
<keyword evidence="3 10" id="KW-0812">Transmembrane</keyword>
<comment type="similarity">
    <text evidence="2">Belongs to the MCTP family.</text>
</comment>
<dbReference type="OrthoDB" id="5973539at2759"/>
<evidence type="ECO:0000256" key="1">
    <source>
        <dbReference type="ARBA" id="ARBA00004141"/>
    </source>
</evidence>
<feature type="transmembrane region" description="Helical" evidence="10">
    <location>
        <begin position="846"/>
        <end position="874"/>
    </location>
</feature>
<dbReference type="CTD" id="562393"/>
<dbReference type="PaxDb" id="30732-ENSOMEP00000004944"/>
<dbReference type="RefSeq" id="XP_024137190.1">
    <property type="nucleotide sequence ID" value="XM_024281422.2"/>
</dbReference>
<dbReference type="GO" id="GO:0046928">
    <property type="term" value="P:regulation of neurotransmitter secretion"/>
    <property type="evidence" value="ECO:0007669"/>
    <property type="project" value="TreeGrafter"/>
</dbReference>
<dbReference type="Gene3D" id="2.60.40.150">
    <property type="entry name" value="C2 domain"/>
    <property type="match status" value="3"/>
</dbReference>
<feature type="compositionally biased region" description="Polar residues" evidence="9">
    <location>
        <begin position="79"/>
        <end position="90"/>
    </location>
</feature>
<evidence type="ECO:0000256" key="3">
    <source>
        <dbReference type="ARBA" id="ARBA00022692"/>
    </source>
</evidence>
<dbReference type="FunFam" id="2.60.40.150:FF:000174">
    <property type="entry name" value="Multiple C2 domains, transmembrane 2a"/>
    <property type="match status" value="1"/>
</dbReference>
<evidence type="ECO:0000256" key="4">
    <source>
        <dbReference type="ARBA" id="ARBA00022723"/>
    </source>
</evidence>
<dbReference type="SMART" id="SM00239">
    <property type="entry name" value="C2"/>
    <property type="match status" value="3"/>
</dbReference>
<dbReference type="Pfam" id="PF08372">
    <property type="entry name" value="PRT_C"/>
    <property type="match status" value="1"/>
</dbReference>
<evidence type="ECO:0000313" key="13">
    <source>
        <dbReference type="Proteomes" id="UP000261560"/>
    </source>
</evidence>
<dbReference type="AlphaFoldDB" id="A0A3B3BID1"/>
<feature type="compositionally biased region" description="Polar residues" evidence="9">
    <location>
        <begin position="489"/>
        <end position="503"/>
    </location>
</feature>
<dbReference type="KEGG" id="oml:112152116"/>
<evidence type="ECO:0000256" key="2">
    <source>
        <dbReference type="ARBA" id="ARBA00007923"/>
    </source>
</evidence>
<dbReference type="CDD" id="cd08377">
    <property type="entry name" value="C2C_MCTP_PRT"/>
    <property type="match status" value="1"/>
</dbReference>
<evidence type="ECO:0000256" key="5">
    <source>
        <dbReference type="ARBA" id="ARBA00022737"/>
    </source>
</evidence>
<comment type="subcellular location">
    <subcellularLocation>
        <location evidence="1">Membrane</location>
        <topology evidence="1">Multi-pass membrane protein</topology>
    </subcellularLocation>
</comment>
<keyword evidence="8 10" id="KW-0472">Membrane</keyword>
<keyword evidence="6" id="KW-0106">Calcium</keyword>
<feature type="transmembrane region" description="Helical" evidence="10">
    <location>
        <begin position="942"/>
        <end position="968"/>
    </location>
</feature>
<dbReference type="RefSeq" id="XP_024137192.1">
    <property type="nucleotide sequence ID" value="XM_024281424.2"/>
</dbReference>
<sequence>MEGNKMTIFEKLRLRTKLPNIKKPRKKPLAKQGRNGLNRRSMSVPDLTLVPGEAFAAENSLTPKASDAISFSVSSGQSDTDSVASWSNTDGPLCTDKTNEPAPEVTFRTHQNPSATALKRLSAPVEVFSLYEEPKVTTNTSLESKMDSIPENLYAQVNKKRNVPLPLESGSLPRNASGTLAQSDFSERLSLSGEMERQLSDNVASALPRVSSQGKEMTPFLDKSTPLFEQMKFTFERLTPPAKRKNASAERLALQFPQGNTDGAFVDSPCTSPSEEKTISWAKEIEELMVESNNPLLLSEMSMEESVLEPDESLDEIAAEAGDTFDENALYPSESSEFVPSFPAPFQRYLLNINLKWGKNLVIRDKRSGSSDPYVKFKLEGKQFYKSKVVYKNLNPRWNESFSHPLRDREHNVELRVYDKNRTADEFMGSTSISLNNLELYKTYEMELRLDDSKSKEDDMGIIGVDVCLMHRDATIKKGPRFRQKKNKQNQALQSRSADASKNQIKNQMWSGVFRITLVEGQDLPPSSNGDVYVRFRLGDQKYKSKNLCIQENPQWREEFDFNQFEDNQELQVEVLSKKGRKGEESWGIFEVDLSRIPLNESQLYTHMLNPGRGKLVFLVALMPCWGVSISDVESSTLTNAEEKDAIIEKFSLRNCHKCVGEVGFLQVNIIRANDLPSTDINGRTNPLCVVELGNCKLQTTTSYKTVNPEWNQAFTFPIKDINDVVELTVLDENGDKSPNFLGKVAIPLLSVQNGQQMCFFLKKENLERAAKGTITLQMEVIYSKVRAGIRTFQPKESKLIEENLKINKKVLARNIYRVRKISTAVLYTLQYIKSCFQWQSTQRSLIAFLIFLVTVWHWDLFMLPLFLLLLIGWNYYQLSTGKASSNQDLVNMTMGDDEEEDEKEPGKKGLMDKIHMVQEVVLVVQTGLEEIANMGERIKNIFNWSVPFLSSLACLVLFVATVLLYYVPLRYIVLIWGINKFTKKLRKPYSIDSNEMLDFLVRVPSDVQKVQYSAQRAPTSQNQKKKR</sequence>
<evidence type="ECO:0000256" key="9">
    <source>
        <dbReference type="SAM" id="MobiDB-lite"/>
    </source>
</evidence>
<dbReference type="Ensembl" id="ENSOMET00000008303.1">
    <property type="protein sequence ID" value="ENSOMEP00000004944.1"/>
    <property type="gene ID" value="ENSOMEG00000005933.1"/>
</dbReference>
<evidence type="ECO:0000256" key="7">
    <source>
        <dbReference type="ARBA" id="ARBA00022989"/>
    </source>
</evidence>
<keyword evidence="5" id="KW-0677">Repeat</keyword>
<keyword evidence="13" id="KW-1185">Reference proteome</keyword>
<reference evidence="12" key="2">
    <citation type="submission" date="2025-09" db="UniProtKB">
        <authorList>
            <consortium name="Ensembl"/>
        </authorList>
    </citation>
    <scope>IDENTIFICATION</scope>
</reference>
<feature type="domain" description="C2" evidence="11">
    <location>
        <begin position="645"/>
        <end position="762"/>
    </location>
</feature>
<dbReference type="InterPro" id="IPR000008">
    <property type="entry name" value="C2_dom"/>
</dbReference>
<dbReference type="GeneID" id="112152116"/>
<feature type="region of interest" description="Disordered" evidence="9">
    <location>
        <begin position="481"/>
        <end position="503"/>
    </location>
</feature>
<dbReference type="CDD" id="cd08376">
    <property type="entry name" value="C2B_MCTP_PRT"/>
    <property type="match status" value="1"/>
</dbReference>
<name>A0A3B3BID1_ORYME</name>
<dbReference type="GO" id="GO:0030672">
    <property type="term" value="C:synaptic vesicle membrane"/>
    <property type="evidence" value="ECO:0007669"/>
    <property type="project" value="TreeGrafter"/>
</dbReference>
<feature type="domain" description="C2" evidence="11">
    <location>
        <begin position="488"/>
        <end position="607"/>
    </location>
</feature>